<comment type="caution">
    <text evidence="1">The sequence shown here is derived from an EMBL/GenBank/DDBJ whole genome shotgun (WGS) entry which is preliminary data.</text>
</comment>
<keyword evidence="2" id="KW-1185">Reference proteome</keyword>
<organism evidence="1 2">
    <name type="scientific">Punica granatum</name>
    <name type="common">Pomegranate</name>
    <dbReference type="NCBI Taxonomy" id="22663"/>
    <lineage>
        <taxon>Eukaryota</taxon>
        <taxon>Viridiplantae</taxon>
        <taxon>Streptophyta</taxon>
        <taxon>Embryophyta</taxon>
        <taxon>Tracheophyta</taxon>
        <taxon>Spermatophyta</taxon>
        <taxon>Magnoliopsida</taxon>
        <taxon>eudicotyledons</taxon>
        <taxon>Gunneridae</taxon>
        <taxon>Pentapetalae</taxon>
        <taxon>rosids</taxon>
        <taxon>malvids</taxon>
        <taxon>Myrtales</taxon>
        <taxon>Lythraceae</taxon>
        <taxon>Punica</taxon>
    </lineage>
</organism>
<reference evidence="1 2" key="1">
    <citation type="submission" date="2017-11" db="EMBL/GenBank/DDBJ databases">
        <title>De-novo sequencing of pomegranate (Punica granatum L.) genome.</title>
        <authorList>
            <person name="Akparov Z."/>
            <person name="Amiraslanov A."/>
            <person name="Hajiyeva S."/>
            <person name="Abbasov M."/>
            <person name="Kaur K."/>
            <person name="Hamwieh A."/>
            <person name="Solovyev V."/>
            <person name="Salamov A."/>
            <person name="Braich B."/>
            <person name="Kosarev P."/>
            <person name="Mahmoud A."/>
            <person name="Hajiyev E."/>
            <person name="Babayeva S."/>
            <person name="Izzatullayeva V."/>
            <person name="Mammadov A."/>
            <person name="Mammadov A."/>
            <person name="Sharifova S."/>
            <person name="Ojaghi J."/>
            <person name="Eynullazada K."/>
            <person name="Bayramov B."/>
            <person name="Abdulazimova A."/>
            <person name="Shahmuradov I."/>
        </authorList>
    </citation>
    <scope>NUCLEOTIDE SEQUENCE [LARGE SCALE GENOMIC DNA]</scope>
    <source>
        <strain evidence="2">cv. AG2017</strain>
        <tissue evidence="1">Leaf</tissue>
    </source>
</reference>
<dbReference type="AlphaFoldDB" id="A0A2I0K8A1"/>
<gene>
    <name evidence="1" type="ORF">CRG98_014847</name>
</gene>
<evidence type="ECO:0000313" key="2">
    <source>
        <dbReference type="Proteomes" id="UP000233551"/>
    </source>
</evidence>
<dbReference type="Proteomes" id="UP000233551">
    <property type="component" value="Unassembled WGS sequence"/>
</dbReference>
<proteinExistence type="predicted"/>
<sequence length="72" mass="7777">MMHVRVCTDVGRTGRHAGACVGPQGPRGAQRACASARAGVRLDARARGSVRLWVQCSPESTIFTRNEEINLK</sequence>
<evidence type="ECO:0000313" key="1">
    <source>
        <dbReference type="EMBL" id="PKI64778.1"/>
    </source>
</evidence>
<name>A0A2I0K8A1_PUNGR</name>
<dbReference type="EMBL" id="PGOL01000795">
    <property type="protein sequence ID" value="PKI64778.1"/>
    <property type="molecule type" value="Genomic_DNA"/>
</dbReference>
<protein>
    <submittedName>
        <fullName evidence="1">Uncharacterized protein</fullName>
    </submittedName>
</protein>
<accession>A0A2I0K8A1</accession>